<evidence type="ECO:0000313" key="9">
    <source>
        <dbReference type="Proteomes" id="UP001187192"/>
    </source>
</evidence>
<feature type="coiled-coil region" evidence="5">
    <location>
        <begin position="180"/>
        <end position="207"/>
    </location>
</feature>
<dbReference type="InterPro" id="IPR007656">
    <property type="entry name" value="GTD-bd"/>
</dbReference>
<comment type="subcellular location">
    <subcellularLocation>
        <location evidence="1">Membrane</location>
    </subcellularLocation>
</comment>
<name>A0AA88J084_FICCA</name>
<dbReference type="EMBL" id="BTGU01000077">
    <property type="protein sequence ID" value="GMN58327.1"/>
    <property type="molecule type" value="Genomic_DNA"/>
</dbReference>
<keyword evidence="4" id="KW-0472">Membrane</keyword>
<dbReference type="Pfam" id="PF04576">
    <property type="entry name" value="Zein-binding"/>
    <property type="match status" value="1"/>
</dbReference>
<evidence type="ECO:0000256" key="5">
    <source>
        <dbReference type="SAM" id="Coils"/>
    </source>
</evidence>
<dbReference type="Proteomes" id="UP001187192">
    <property type="component" value="Unassembled WGS sequence"/>
</dbReference>
<dbReference type="PANTHER" id="PTHR31422">
    <property type="entry name" value="BNAANNG28530D PROTEIN"/>
    <property type="match status" value="1"/>
</dbReference>
<feature type="region of interest" description="Disordered" evidence="6">
    <location>
        <begin position="74"/>
        <end position="97"/>
    </location>
</feature>
<evidence type="ECO:0000259" key="7">
    <source>
        <dbReference type="PROSITE" id="PS51775"/>
    </source>
</evidence>
<evidence type="ECO:0000256" key="2">
    <source>
        <dbReference type="ARBA" id="ARBA00022692"/>
    </source>
</evidence>
<comment type="caution">
    <text evidence="8">The sequence shown here is derived from an EMBL/GenBank/DDBJ whole genome shotgun (WGS) entry which is preliminary data.</text>
</comment>
<sequence length="242" mass="27815">MEFACDILKFLPQRNKLGFGFLVLGFCSQVFGKKNGDLANGVSSKCRLVEACDQKIVSSKCQYPKVDLSDDKVTNVEECDDDNEKEDGDDDSDEGEDGELNVMALRKLVKIERGRARKVRRELEKERLAESWAAEEAMAMILRLQSEKSFIEMEANQYRRMAEQKLEYSEGIIQSLEWIVAKQVEERSILEDQLSLLRKKLEIFMKESEKDELEEVHMSSTLEDYCPLDDMGSVICSLDLDR</sequence>
<reference evidence="8" key="1">
    <citation type="submission" date="2023-07" db="EMBL/GenBank/DDBJ databases">
        <title>draft genome sequence of fig (Ficus carica).</title>
        <authorList>
            <person name="Takahashi T."/>
            <person name="Nishimura K."/>
        </authorList>
    </citation>
    <scope>NUCLEOTIDE SEQUENCE</scope>
</reference>
<proteinExistence type="predicted"/>
<dbReference type="GO" id="GO:0080115">
    <property type="term" value="F:myosin XI tail binding"/>
    <property type="evidence" value="ECO:0007669"/>
    <property type="project" value="UniProtKB-ARBA"/>
</dbReference>
<protein>
    <recommendedName>
        <fullName evidence="7">GTD-binding domain-containing protein</fullName>
    </recommendedName>
</protein>
<accession>A0AA88J084</accession>
<organism evidence="8 9">
    <name type="scientific">Ficus carica</name>
    <name type="common">Common fig</name>
    <dbReference type="NCBI Taxonomy" id="3494"/>
    <lineage>
        <taxon>Eukaryota</taxon>
        <taxon>Viridiplantae</taxon>
        <taxon>Streptophyta</taxon>
        <taxon>Embryophyta</taxon>
        <taxon>Tracheophyta</taxon>
        <taxon>Spermatophyta</taxon>
        <taxon>Magnoliopsida</taxon>
        <taxon>eudicotyledons</taxon>
        <taxon>Gunneridae</taxon>
        <taxon>Pentapetalae</taxon>
        <taxon>rosids</taxon>
        <taxon>fabids</taxon>
        <taxon>Rosales</taxon>
        <taxon>Moraceae</taxon>
        <taxon>Ficeae</taxon>
        <taxon>Ficus</taxon>
    </lineage>
</organism>
<evidence type="ECO:0000256" key="1">
    <source>
        <dbReference type="ARBA" id="ARBA00004370"/>
    </source>
</evidence>
<keyword evidence="9" id="KW-1185">Reference proteome</keyword>
<dbReference type="GO" id="GO:0016020">
    <property type="term" value="C:membrane"/>
    <property type="evidence" value="ECO:0007669"/>
    <property type="project" value="UniProtKB-SubCell"/>
</dbReference>
<keyword evidence="3" id="KW-1133">Transmembrane helix</keyword>
<dbReference type="PANTHER" id="PTHR31422:SF2">
    <property type="entry name" value="PROTEIN FLOURY 1-LIKE"/>
    <property type="match status" value="1"/>
</dbReference>
<gene>
    <name evidence="8" type="ORF">TIFTF001_027430</name>
</gene>
<feature type="compositionally biased region" description="Acidic residues" evidence="6">
    <location>
        <begin position="77"/>
        <end position="97"/>
    </location>
</feature>
<evidence type="ECO:0000256" key="3">
    <source>
        <dbReference type="ARBA" id="ARBA00022989"/>
    </source>
</evidence>
<keyword evidence="2" id="KW-0812">Transmembrane</keyword>
<feature type="domain" description="GTD-binding" evidence="7">
    <location>
        <begin position="100"/>
        <end position="198"/>
    </location>
</feature>
<evidence type="ECO:0000313" key="8">
    <source>
        <dbReference type="EMBL" id="GMN58327.1"/>
    </source>
</evidence>
<dbReference type="PROSITE" id="PS51775">
    <property type="entry name" value="GTD_BINDING"/>
    <property type="match status" value="1"/>
</dbReference>
<evidence type="ECO:0000256" key="4">
    <source>
        <dbReference type="ARBA" id="ARBA00023136"/>
    </source>
</evidence>
<evidence type="ECO:0000256" key="6">
    <source>
        <dbReference type="SAM" id="MobiDB-lite"/>
    </source>
</evidence>
<keyword evidence="5" id="KW-0175">Coiled coil</keyword>
<dbReference type="AlphaFoldDB" id="A0AA88J084"/>